<evidence type="ECO:0000313" key="1">
    <source>
        <dbReference type="EMBL" id="KAK9008604.1"/>
    </source>
</evidence>
<accession>A0ABR2R732</accession>
<protein>
    <recommendedName>
        <fullName evidence="3">DUF4283 domain-containing protein</fullName>
    </recommendedName>
</protein>
<dbReference type="InterPro" id="IPR040256">
    <property type="entry name" value="At4g02000-like"/>
</dbReference>
<keyword evidence="2" id="KW-1185">Reference proteome</keyword>
<name>A0ABR2R732_9ROSI</name>
<dbReference type="PANTHER" id="PTHR31286">
    <property type="entry name" value="GLYCINE-RICH CELL WALL STRUCTURAL PROTEIN 1.8-LIKE"/>
    <property type="match status" value="1"/>
</dbReference>
<dbReference type="Proteomes" id="UP001396334">
    <property type="component" value="Unassembled WGS sequence"/>
</dbReference>
<reference evidence="1 2" key="1">
    <citation type="journal article" date="2024" name="G3 (Bethesda)">
        <title>Genome assembly of Hibiscus sabdariffa L. provides insights into metabolisms of medicinal natural products.</title>
        <authorList>
            <person name="Kim T."/>
        </authorList>
    </citation>
    <scope>NUCLEOTIDE SEQUENCE [LARGE SCALE GENOMIC DNA]</scope>
    <source>
        <strain evidence="1">TK-2024</strain>
        <tissue evidence="1">Old leaves</tissue>
    </source>
</reference>
<organism evidence="1 2">
    <name type="scientific">Hibiscus sabdariffa</name>
    <name type="common">roselle</name>
    <dbReference type="NCBI Taxonomy" id="183260"/>
    <lineage>
        <taxon>Eukaryota</taxon>
        <taxon>Viridiplantae</taxon>
        <taxon>Streptophyta</taxon>
        <taxon>Embryophyta</taxon>
        <taxon>Tracheophyta</taxon>
        <taxon>Spermatophyta</taxon>
        <taxon>Magnoliopsida</taxon>
        <taxon>eudicotyledons</taxon>
        <taxon>Gunneridae</taxon>
        <taxon>Pentapetalae</taxon>
        <taxon>rosids</taxon>
        <taxon>malvids</taxon>
        <taxon>Malvales</taxon>
        <taxon>Malvaceae</taxon>
        <taxon>Malvoideae</taxon>
        <taxon>Hibiscus</taxon>
    </lineage>
</organism>
<comment type="caution">
    <text evidence="1">The sequence shown here is derived from an EMBL/GenBank/DDBJ whole genome shotgun (WGS) entry which is preliminary data.</text>
</comment>
<gene>
    <name evidence="1" type="ORF">V6N11_075493</name>
</gene>
<evidence type="ECO:0000313" key="2">
    <source>
        <dbReference type="Proteomes" id="UP001396334"/>
    </source>
</evidence>
<evidence type="ECO:0008006" key="3">
    <source>
        <dbReference type="Google" id="ProtNLM"/>
    </source>
</evidence>
<dbReference type="EMBL" id="JBBPBN010000026">
    <property type="protein sequence ID" value="KAK9008604.1"/>
    <property type="molecule type" value="Genomic_DNA"/>
</dbReference>
<proteinExistence type="predicted"/>
<sequence>MKSEKLEDAVALNMDFFLFKFYKKENKTEIMKRRPWSFNGDLLALKEFDPILSPEEYDFSLLPIWVHFYKVSLGWMTKQLDIKIWNMIDKSYAMDMREGAGDKSNPQYGDLLRVLPKLPRSAVFKNPCIIYVDATNEAKSNRGKSGGLTSKGDRIVVPFGHKNCSMIRGNQALQGVDAKIENKRYKSGDVILEKRMDVSSEEVVGVSEIADPVMITTVAGLQPHRE</sequence>
<dbReference type="PANTHER" id="PTHR31286:SF167">
    <property type="entry name" value="OS09G0268800 PROTEIN"/>
    <property type="match status" value="1"/>
</dbReference>